<comment type="subcellular location">
    <subcellularLocation>
        <location evidence="1">Secreted</location>
    </subcellularLocation>
</comment>
<evidence type="ECO:0000259" key="4">
    <source>
        <dbReference type="Pfam" id="PF00021"/>
    </source>
</evidence>
<protein>
    <submittedName>
        <fullName evidence="5">Phospholipase A2 inhibitor subunit gamma B-like</fullName>
    </submittedName>
</protein>
<reference evidence="5" key="1">
    <citation type="submission" date="2022-02" db="EMBL/GenBank/DDBJ databases">
        <title>Atlantic sturgeon de novo genome assembly.</title>
        <authorList>
            <person name="Stock M."/>
            <person name="Klopp C."/>
            <person name="Guiguen Y."/>
            <person name="Cabau C."/>
            <person name="Parinello H."/>
            <person name="Santidrian Yebra-Pimentel E."/>
            <person name="Kuhl H."/>
            <person name="Dirks R.P."/>
            <person name="Guessner J."/>
            <person name="Wuertz S."/>
            <person name="Du K."/>
            <person name="Schartl M."/>
        </authorList>
    </citation>
    <scope>NUCLEOTIDE SEQUENCE</scope>
    <source>
        <strain evidence="5">STURGEONOMICS-FGT-2020</strain>
        <tissue evidence="5">Whole blood</tissue>
    </source>
</reference>
<sequence>MKTFFATIIFGILLGMAYTLTCNKCTGQVACNPVPSKCNASEVCLTVSGIFGTPGLDQHLFMKKCGPKLPYCNQLVSVDIDFLEISANVECCETDLCNSKSYTVLKEEEENGVHCPACLGLPGDCSDTLLTKCSGRQNQCITVSMSYYDATGKYVKFLLKGCASQSACHEESFIQFARFYSITHNITTSCTSGFCPHGNMSILFASVILAFKVVFI</sequence>
<feature type="domain" description="UPAR/Ly6" evidence="4">
    <location>
        <begin position="19"/>
        <end position="99"/>
    </location>
</feature>
<dbReference type="InterPro" id="IPR045860">
    <property type="entry name" value="Snake_toxin-like_sf"/>
</dbReference>
<dbReference type="Gene3D" id="2.10.60.10">
    <property type="entry name" value="CD59"/>
    <property type="match status" value="2"/>
</dbReference>
<evidence type="ECO:0000256" key="3">
    <source>
        <dbReference type="SAM" id="SignalP"/>
    </source>
</evidence>
<dbReference type="InterPro" id="IPR050918">
    <property type="entry name" value="CNF-like_PLA2_Inhibitor"/>
</dbReference>
<dbReference type="PANTHER" id="PTHR20914">
    <property type="entry name" value="LY6/PLAUR DOMAIN-CONTAINING PROTEIN 8"/>
    <property type="match status" value="1"/>
</dbReference>
<proteinExistence type="predicted"/>
<dbReference type="Pfam" id="PF00021">
    <property type="entry name" value="UPAR_LY6"/>
    <property type="match status" value="2"/>
</dbReference>
<dbReference type="SUPFAM" id="SSF57302">
    <property type="entry name" value="Snake toxin-like"/>
    <property type="match status" value="2"/>
</dbReference>
<gene>
    <name evidence="5" type="primary">Pinlyp</name>
    <name evidence="5" type="ORF">AOXY_G28364</name>
</gene>
<keyword evidence="3" id="KW-0732">Signal</keyword>
<organism evidence="5 6">
    <name type="scientific">Acipenser oxyrinchus oxyrinchus</name>
    <dbReference type="NCBI Taxonomy" id="40147"/>
    <lineage>
        <taxon>Eukaryota</taxon>
        <taxon>Metazoa</taxon>
        <taxon>Chordata</taxon>
        <taxon>Craniata</taxon>
        <taxon>Vertebrata</taxon>
        <taxon>Euteleostomi</taxon>
        <taxon>Actinopterygii</taxon>
        <taxon>Chondrostei</taxon>
        <taxon>Acipenseriformes</taxon>
        <taxon>Acipenseridae</taxon>
        <taxon>Acipenser</taxon>
    </lineage>
</organism>
<feature type="domain" description="UPAR/Ly6" evidence="4">
    <location>
        <begin position="111"/>
        <end position="192"/>
    </location>
</feature>
<evidence type="ECO:0000256" key="1">
    <source>
        <dbReference type="ARBA" id="ARBA00004613"/>
    </source>
</evidence>
<dbReference type="Proteomes" id="UP001230051">
    <property type="component" value="Unassembled WGS sequence"/>
</dbReference>
<feature type="signal peptide" evidence="3">
    <location>
        <begin position="1"/>
        <end position="19"/>
    </location>
</feature>
<dbReference type="EMBL" id="JAGXEW010000034">
    <property type="protein sequence ID" value="KAK1154810.1"/>
    <property type="molecule type" value="Genomic_DNA"/>
</dbReference>
<feature type="chain" id="PRO_5042296691" evidence="3">
    <location>
        <begin position="20"/>
        <end position="216"/>
    </location>
</feature>
<evidence type="ECO:0000313" key="6">
    <source>
        <dbReference type="Proteomes" id="UP001230051"/>
    </source>
</evidence>
<keyword evidence="5" id="KW-0593">Phospholipase A2 inhibitor</keyword>
<evidence type="ECO:0000313" key="5">
    <source>
        <dbReference type="EMBL" id="KAK1154810.1"/>
    </source>
</evidence>
<accession>A0AAD8CPN8</accession>
<dbReference type="AlphaFoldDB" id="A0AAD8CPN8"/>
<dbReference type="PANTHER" id="PTHR20914:SF9">
    <property type="entry name" value="COILED, ISOFORM A"/>
    <property type="match status" value="1"/>
</dbReference>
<dbReference type="GO" id="GO:0005576">
    <property type="term" value="C:extracellular region"/>
    <property type="evidence" value="ECO:0007669"/>
    <property type="project" value="UniProtKB-SubCell"/>
</dbReference>
<keyword evidence="2" id="KW-0964">Secreted</keyword>
<dbReference type="InterPro" id="IPR016054">
    <property type="entry name" value="LY6_UPA_recep-like"/>
</dbReference>
<dbReference type="CDD" id="cd23572">
    <property type="entry name" value="TFP_LU_ECD_PINLYP_rpt2"/>
    <property type="match status" value="1"/>
</dbReference>
<dbReference type="GO" id="GO:0019834">
    <property type="term" value="F:phospholipase A2 inhibitor activity"/>
    <property type="evidence" value="ECO:0007669"/>
    <property type="project" value="UniProtKB-KW"/>
</dbReference>
<comment type="caution">
    <text evidence="5">The sequence shown here is derived from an EMBL/GenBank/DDBJ whole genome shotgun (WGS) entry which is preliminary data.</text>
</comment>
<name>A0AAD8CPN8_ACIOX</name>
<keyword evidence="6" id="KW-1185">Reference proteome</keyword>
<evidence type="ECO:0000256" key="2">
    <source>
        <dbReference type="ARBA" id="ARBA00022525"/>
    </source>
</evidence>